<protein>
    <submittedName>
        <fullName evidence="1">Uncharacterized protein</fullName>
    </submittedName>
</protein>
<accession>A0A9P4JAR3</accession>
<keyword evidence="2" id="KW-1185">Reference proteome</keyword>
<dbReference type="AlphaFoldDB" id="A0A9P4JAR3"/>
<evidence type="ECO:0000313" key="2">
    <source>
        <dbReference type="Proteomes" id="UP000799439"/>
    </source>
</evidence>
<sequence length="268" mass="29815">MSPLLSGGAAERAGGRAALLGEGFAARTPIPACSWFIGQGRTTTRQRLPVAQSWDAHVDIEKWWRWFCWTRMNYAFMAEYAAACLVLSGHICAPVHVRGGTLRCGLRSLRSSYSLTATVWCSSFTMTSPLDGILLAAQFCMVDDVCRLHRASVSFMIVALPSRHKYEVQLSGLPGSSRLRLRRMATNICTLVIRKHVPKMSHNQPLIQQSPIKSGIHALPVFSQQVNRILLSLPPEPSVEKMMDGFVICAYANHIYVREQQLSDEGKQ</sequence>
<gene>
    <name evidence="1" type="ORF">K461DRAFT_266694</name>
</gene>
<dbReference type="Proteomes" id="UP000799439">
    <property type="component" value="Unassembled WGS sequence"/>
</dbReference>
<name>A0A9P4JAR3_9PEZI</name>
<comment type="caution">
    <text evidence="1">The sequence shown here is derived from an EMBL/GenBank/DDBJ whole genome shotgun (WGS) entry which is preliminary data.</text>
</comment>
<proteinExistence type="predicted"/>
<evidence type="ECO:0000313" key="1">
    <source>
        <dbReference type="EMBL" id="KAF2155419.1"/>
    </source>
</evidence>
<organism evidence="1 2">
    <name type="scientific">Myriangium duriaei CBS 260.36</name>
    <dbReference type="NCBI Taxonomy" id="1168546"/>
    <lineage>
        <taxon>Eukaryota</taxon>
        <taxon>Fungi</taxon>
        <taxon>Dikarya</taxon>
        <taxon>Ascomycota</taxon>
        <taxon>Pezizomycotina</taxon>
        <taxon>Dothideomycetes</taxon>
        <taxon>Dothideomycetidae</taxon>
        <taxon>Myriangiales</taxon>
        <taxon>Myriangiaceae</taxon>
        <taxon>Myriangium</taxon>
    </lineage>
</organism>
<dbReference type="EMBL" id="ML996083">
    <property type="protein sequence ID" value="KAF2155419.1"/>
    <property type="molecule type" value="Genomic_DNA"/>
</dbReference>
<reference evidence="1" key="1">
    <citation type="journal article" date="2020" name="Stud. Mycol.">
        <title>101 Dothideomycetes genomes: a test case for predicting lifestyles and emergence of pathogens.</title>
        <authorList>
            <person name="Haridas S."/>
            <person name="Albert R."/>
            <person name="Binder M."/>
            <person name="Bloem J."/>
            <person name="Labutti K."/>
            <person name="Salamov A."/>
            <person name="Andreopoulos B."/>
            <person name="Baker S."/>
            <person name="Barry K."/>
            <person name="Bills G."/>
            <person name="Bluhm B."/>
            <person name="Cannon C."/>
            <person name="Castanera R."/>
            <person name="Culley D."/>
            <person name="Daum C."/>
            <person name="Ezra D."/>
            <person name="Gonzalez J."/>
            <person name="Henrissat B."/>
            <person name="Kuo A."/>
            <person name="Liang C."/>
            <person name="Lipzen A."/>
            <person name="Lutzoni F."/>
            <person name="Magnuson J."/>
            <person name="Mondo S."/>
            <person name="Nolan M."/>
            <person name="Ohm R."/>
            <person name="Pangilinan J."/>
            <person name="Park H.-J."/>
            <person name="Ramirez L."/>
            <person name="Alfaro M."/>
            <person name="Sun H."/>
            <person name="Tritt A."/>
            <person name="Yoshinaga Y."/>
            <person name="Zwiers L.-H."/>
            <person name="Turgeon B."/>
            <person name="Goodwin S."/>
            <person name="Spatafora J."/>
            <person name="Crous P."/>
            <person name="Grigoriev I."/>
        </authorList>
    </citation>
    <scope>NUCLEOTIDE SEQUENCE</scope>
    <source>
        <strain evidence="1">CBS 260.36</strain>
    </source>
</reference>